<gene>
    <name evidence="1" type="ORF">THRCLA_22445</name>
</gene>
<dbReference type="AlphaFoldDB" id="A0A1V9Z0U5"/>
<dbReference type="OrthoDB" id="10432720at2759"/>
<evidence type="ECO:0000313" key="1">
    <source>
        <dbReference type="EMBL" id="OQR91615.1"/>
    </source>
</evidence>
<keyword evidence="2" id="KW-1185">Reference proteome</keyword>
<name>A0A1V9Z0U5_9STRA</name>
<comment type="caution">
    <text evidence="1">The sequence shown here is derived from an EMBL/GenBank/DDBJ whole genome shotgun (WGS) entry which is preliminary data.</text>
</comment>
<accession>A0A1V9Z0U5</accession>
<organism evidence="1 2">
    <name type="scientific">Thraustotheca clavata</name>
    <dbReference type="NCBI Taxonomy" id="74557"/>
    <lineage>
        <taxon>Eukaryota</taxon>
        <taxon>Sar</taxon>
        <taxon>Stramenopiles</taxon>
        <taxon>Oomycota</taxon>
        <taxon>Saprolegniomycetes</taxon>
        <taxon>Saprolegniales</taxon>
        <taxon>Achlyaceae</taxon>
        <taxon>Thraustotheca</taxon>
    </lineage>
</organism>
<sequence length="91" mass="11196">MPRNLNAEQVVAHRERYKQYYARNREEILAKVRERYADNRLKEKARQRLKYLRRKAREQGQLCPLSLHFILRDSIRLQTDKQRLSINFLLN</sequence>
<dbReference type="Proteomes" id="UP000243217">
    <property type="component" value="Unassembled WGS sequence"/>
</dbReference>
<evidence type="ECO:0000313" key="2">
    <source>
        <dbReference type="Proteomes" id="UP000243217"/>
    </source>
</evidence>
<proteinExistence type="predicted"/>
<reference evidence="1 2" key="1">
    <citation type="journal article" date="2014" name="Genome Biol. Evol.">
        <title>The secreted proteins of Achlya hypogyna and Thraustotheca clavata identify the ancestral oomycete secretome and reveal gene acquisitions by horizontal gene transfer.</title>
        <authorList>
            <person name="Misner I."/>
            <person name="Blouin N."/>
            <person name="Leonard G."/>
            <person name="Richards T.A."/>
            <person name="Lane C.E."/>
        </authorList>
    </citation>
    <scope>NUCLEOTIDE SEQUENCE [LARGE SCALE GENOMIC DNA]</scope>
    <source>
        <strain evidence="1 2">ATCC 34112</strain>
    </source>
</reference>
<dbReference type="EMBL" id="JNBS01002404">
    <property type="protein sequence ID" value="OQR91615.1"/>
    <property type="molecule type" value="Genomic_DNA"/>
</dbReference>
<protein>
    <submittedName>
        <fullName evidence="1">Uncharacterized protein</fullName>
    </submittedName>
</protein>